<organism evidence="1 2">
    <name type="scientific">Volvox reticuliferus</name>
    <dbReference type="NCBI Taxonomy" id="1737510"/>
    <lineage>
        <taxon>Eukaryota</taxon>
        <taxon>Viridiplantae</taxon>
        <taxon>Chlorophyta</taxon>
        <taxon>core chlorophytes</taxon>
        <taxon>Chlorophyceae</taxon>
        <taxon>CS clade</taxon>
        <taxon>Chlamydomonadales</taxon>
        <taxon>Volvocaceae</taxon>
        <taxon>Volvox</taxon>
    </lineage>
</organism>
<dbReference type="GO" id="GO:0005739">
    <property type="term" value="C:mitochondrion"/>
    <property type="evidence" value="ECO:0007669"/>
    <property type="project" value="TreeGrafter"/>
</dbReference>
<dbReference type="OrthoDB" id="566238at2759"/>
<protein>
    <submittedName>
        <fullName evidence="1">Uncharacterized protein</fullName>
    </submittedName>
</protein>
<evidence type="ECO:0000313" key="2">
    <source>
        <dbReference type="Proteomes" id="UP000747110"/>
    </source>
</evidence>
<comment type="caution">
    <text evidence="1">The sequence shown here is derived from an EMBL/GenBank/DDBJ whole genome shotgun (WGS) entry which is preliminary data.</text>
</comment>
<keyword evidence="2" id="KW-1185">Reference proteome</keyword>
<dbReference type="AlphaFoldDB" id="A0A8J4GXT7"/>
<dbReference type="Gene3D" id="3.40.250.10">
    <property type="entry name" value="Rhodanese-like domain"/>
    <property type="match status" value="1"/>
</dbReference>
<dbReference type="InterPro" id="IPR036873">
    <property type="entry name" value="Rhodanese-like_dom_sf"/>
</dbReference>
<dbReference type="InterPro" id="IPR001763">
    <property type="entry name" value="Rhodanese-like_dom"/>
</dbReference>
<name>A0A8J4GXT7_9CHLO</name>
<proteinExistence type="predicted"/>
<dbReference type="GO" id="GO:0004792">
    <property type="term" value="F:thiosulfate-cyanide sulfurtransferase activity"/>
    <property type="evidence" value="ECO:0007669"/>
    <property type="project" value="TreeGrafter"/>
</dbReference>
<evidence type="ECO:0000313" key="1">
    <source>
        <dbReference type="EMBL" id="GIL89345.1"/>
    </source>
</evidence>
<dbReference type="PANTHER" id="PTHR44086:SF10">
    <property type="entry name" value="THIOSULFATE SULFURTRANSFERASE_RHODANESE-LIKE DOMAIN-CONTAINING PROTEIN 3"/>
    <property type="match status" value="1"/>
</dbReference>
<reference evidence="1" key="1">
    <citation type="journal article" date="2021" name="Proc. Natl. Acad. Sci. U.S.A.">
        <title>Three genomes in the algal genus Volvox reveal the fate of a haploid sex-determining region after a transition to homothallism.</title>
        <authorList>
            <person name="Yamamoto K."/>
            <person name="Hamaji T."/>
            <person name="Kawai-Toyooka H."/>
            <person name="Matsuzaki R."/>
            <person name="Takahashi F."/>
            <person name="Nishimura Y."/>
            <person name="Kawachi M."/>
            <person name="Noguchi H."/>
            <person name="Minakuchi Y."/>
            <person name="Umen J.G."/>
            <person name="Toyoda A."/>
            <person name="Nozaki H."/>
        </authorList>
    </citation>
    <scope>NUCLEOTIDE SEQUENCE</scope>
    <source>
        <strain evidence="1">NIES-3786</strain>
    </source>
</reference>
<dbReference type="Pfam" id="PF00581">
    <property type="entry name" value="Rhodanese"/>
    <property type="match status" value="1"/>
</dbReference>
<dbReference type="PANTHER" id="PTHR44086">
    <property type="entry name" value="THIOSULFATE SULFURTRANSFERASE RDL2, MITOCHONDRIAL-RELATED"/>
    <property type="match status" value="1"/>
</dbReference>
<gene>
    <name evidence="1" type="ORF">Vretifemale_17171</name>
</gene>
<dbReference type="PROSITE" id="PS50206">
    <property type="entry name" value="RHODANESE_3"/>
    <property type="match status" value="1"/>
</dbReference>
<dbReference type="SUPFAM" id="SSF52821">
    <property type="entry name" value="Rhodanese/Cell cycle control phosphatase"/>
    <property type="match status" value="1"/>
</dbReference>
<dbReference type="EMBL" id="BNCP01000050">
    <property type="protein sequence ID" value="GIL89345.1"/>
    <property type="molecule type" value="Genomic_DNA"/>
</dbReference>
<sequence length="550" mass="56974">MPAVVNVGGPVAWGLVVFVSAWAIRTARALAGHRRARRTELEDEALLHDPKAEQPQYLQRLTATAIRMLIETGPFPCAVIELADGGCTASTSAATRTLQGGNHGTSDACQAQDAPALTATGPALSHLITSAAASSSWTRIAPPELSVAVPCMPVAAWVRALSNAEAWRTELSRAAAAATTTVTASPRAAGARTQLPHASSYGPSLVWDGGSGMRGRRSSQPARTNASVPGGGAGGGNGSWCNGHHVSSNLGGTEGFAGCNGGAGSSLAATTVTATVTAANMALPPYPPRHGLLVVLGSKGRAVDAVTAAAAKAGFSRVGTWVGPAESFASTSLGGPRLPSISRHALWLMLQLGPEPRFYVPSLVLDVRRPDERLSYGAIRGTVNIPADELAAALALPPQEFLRRYGAPQPGPWGVVVLHSRLGRRAAWAAQVCVDAGLKRVLVYGEGVYGWRLENRVKPYRAYDLGAPPPDPEPFTPEEPDEATGLEELHRLGLPMRQGMRPSRFSVVSLLNGGVVPMPPSTVPAVPVAIPAAAAATETTAAASLTPDRE</sequence>
<dbReference type="Proteomes" id="UP000747110">
    <property type="component" value="Unassembled WGS sequence"/>
</dbReference>
<dbReference type="SMART" id="SM00450">
    <property type="entry name" value="RHOD"/>
    <property type="match status" value="1"/>
</dbReference>
<accession>A0A8J4GXT7</accession>